<keyword evidence="2" id="KW-1185">Reference proteome</keyword>
<organism evidence="1">
    <name type="scientific">Oryza punctata</name>
    <name type="common">Red rice</name>
    <dbReference type="NCBI Taxonomy" id="4537"/>
    <lineage>
        <taxon>Eukaryota</taxon>
        <taxon>Viridiplantae</taxon>
        <taxon>Streptophyta</taxon>
        <taxon>Embryophyta</taxon>
        <taxon>Tracheophyta</taxon>
        <taxon>Spermatophyta</taxon>
        <taxon>Magnoliopsida</taxon>
        <taxon>Liliopsida</taxon>
        <taxon>Poales</taxon>
        <taxon>Poaceae</taxon>
        <taxon>BOP clade</taxon>
        <taxon>Oryzoideae</taxon>
        <taxon>Oryzeae</taxon>
        <taxon>Oryzinae</taxon>
        <taxon>Oryza</taxon>
    </lineage>
</organism>
<dbReference type="Gramene" id="OPUNC06G15630.1">
    <property type="protein sequence ID" value="OPUNC06G15630.1"/>
    <property type="gene ID" value="OPUNC06G15630"/>
</dbReference>
<dbReference type="HOGENOM" id="CLU_2125121_0_0_1"/>
<dbReference type="EnsemblPlants" id="OPUNC06G15630.1">
    <property type="protein sequence ID" value="OPUNC06G15630.1"/>
    <property type="gene ID" value="OPUNC06G15630"/>
</dbReference>
<reference evidence="1" key="2">
    <citation type="submission" date="2018-05" db="EMBL/GenBank/DDBJ databases">
        <title>OpunRS2 (Oryza punctata Reference Sequence Version 2).</title>
        <authorList>
            <person name="Zhang J."/>
            <person name="Kudrna D."/>
            <person name="Lee S."/>
            <person name="Talag J."/>
            <person name="Welchert J."/>
            <person name="Wing R.A."/>
        </authorList>
    </citation>
    <scope>NUCLEOTIDE SEQUENCE [LARGE SCALE GENOMIC DNA]</scope>
</reference>
<dbReference type="Proteomes" id="UP000026962">
    <property type="component" value="Chromosome 6"/>
</dbReference>
<sequence>MVAIAPRGVAAAIASAAIPRLLIHEEPLPKRIWPEKSSKLTADAAESRTTCYRPRMEWMRERLRRELMTREGMQYSDPLFATSAHLTRKIFRMQMEVLPKFDVLILELSSLANV</sequence>
<evidence type="ECO:0000313" key="2">
    <source>
        <dbReference type="Proteomes" id="UP000026962"/>
    </source>
</evidence>
<evidence type="ECO:0000313" key="1">
    <source>
        <dbReference type="EnsemblPlants" id="OPUNC06G15630.1"/>
    </source>
</evidence>
<reference evidence="1" key="1">
    <citation type="submission" date="2015-04" db="UniProtKB">
        <authorList>
            <consortium name="EnsemblPlants"/>
        </authorList>
    </citation>
    <scope>IDENTIFICATION</scope>
</reference>
<name>A0A0E0LC97_ORYPU</name>
<dbReference type="AlphaFoldDB" id="A0A0E0LC97"/>
<proteinExistence type="predicted"/>
<accession>A0A0E0LC97</accession>
<protein>
    <submittedName>
        <fullName evidence="1">Uncharacterized protein</fullName>
    </submittedName>
</protein>